<protein>
    <submittedName>
        <fullName evidence="5">D-xylose transport system substrate-binding protein</fullName>
    </submittedName>
</protein>
<dbReference type="OrthoDB" id="9773673at2"/>
<organism evidence="5 6">
    <name type="scientific">Herbiconiux ginsengi</name>
    <dbReference type="NCBI Taxonomy" id="381665"/>
    <lineage>
        <taxon>Bacteria</taxon>
        <taxon>Bacillati</taxon>
        <taxon>Actinomycetota</taxon>
        <taxon>Actinomycetes</taxon>
        <taxon>Micrococcales</taxon>
        <taxon>Microbacteriaceae</taxon>
        <taxon>Herbiconiux</taxon>
    </lineage>
</organism>
<accession>A0A1H3TL85</accession>
<dbReference type="PANTHER" id="PTHR30036:SF1">
    <property type="entry name" value="D-XYLOSE-BINDING PERIPLASMIC PROTEIN"/>
    <property type="match status" value="1"/>
</dbReference>
<dbReference type="RefSeq" id="WP_092557708.1">
    <property type="nucleotide sequence ID" value="NZ_FNPZ01000006.1"/>
</dbReference>
<dbReference type="PROSITE" id="PS51257">
    <property type="entry name" value="PROKAR_LIPOPROTEIN"/>
    <property type="match status" value="1"/>
</dbReference>
<dbReference type="InterPro" id="IPR050555">
    <property type="entry name" value="Bact_Solute-Bind_Prot2"/>
</dbReference>
<dbReference type="Proteomes" id="UP000198891">
    <property type="component" value="Unassembled WGS sequence"/>
</dbReference>
<feature type="domain" description="Periplasmic binding protein" evidence="4">
    <location>
        <begin position="47"/>
        <end position="306"/>
    </location>
</feature>
<keyword evidence="6" id="KW-1185">Reference proteome</keyword>
<proteinExistence type="predicted"/>
<dbReference type="SUPFAM" id="SSF53822">
    <property type="entry name" value="Periplasmic binding protein-like I"/>
    <property type="match status" value="1"/>
</dbReference>
<evidence type="ECO:0000256" key="3">
    <source>
        <dbReference type="SAM" id="SignalP"/>
    </source>
</evidence>
<dbReference type="STRING" id="381665.SAMN05216554_4311"/>
<gene>
    <name evidence="5" type="ORF">SAMN05216554_4311</name>
</gene>
<dbReference type="InterPro" id="IPR025997">
    <property type="entry name" value="SBP_2_dom"/>
</dbReference>
<evidence type="ECO:0000256" key="1">
    <source>
        <dbReference type="ARBA" id="ARBA00004196"/>
    </source>
</evidence>
<evidence type="ECO:0000259" key="4">
    <source>
        <dbReference type="Pfam" id="PF13407"/>
    </source>
</evidence>
<keyword evidence="2 3" id="KW-0732">Signal</keyword>
<reference evidence="5 6" key="1">
    <citation type="submission" date="2016-10" db="EMBL/GenBank/DDBJ databases">
        <authorList>
            <person name="de Groot N.N."/>
        </authorList>
    </citation>
    <scope>NUCLEOTIDE SEQUENCE [LARGE SCALE GENOMIC DNA]</scope>
    <source>
        <strain evidence="5 6">CGMCC 4.3491</strain>
    </source>
</reference>
<comment type="subcellular location">
    <subcellularLocation>
        <location evidence="1">Cell envelope</location>
    </subcellularLocation>
</comment>
<dbReference type="PANTHER" id="PTHR30036">
    <property type="entry name" value="D-XYLOSE-BINDING PERIPLASMIC PROTEIN"/>
    <property type="match status" value="1"/>
</dbReference>
<dbReference type="InterPro" id="IPR028082">
    <property type="entry name" value="Peripla_BP_I"/>
</dbReference>
<sequence length="362" mass="36939">MKTTKKLTFLAAGLLVAAGALSACASGGGGTSTDSAGSGDSGSGAKIALLLPESKTARYEQFDRPLFEAKVKDLGGGEVLYSNADQDASKQQQQAESALTSGAKVLVLDPVDAEAAVSIVSEANAQGVPVVSYDRLVAGGKLDYYISFDNEKVGELQGESIVEKLKADGATGGILMVNGSPTDGNAALFKSGAHSKIDSSGLKVLAEFDTPDWSPDKAQDWVAGQITQFPGQISGVYAANDGTAGGAVAALKAANVTPWPIITGQDAELAGIQRIVAGDQYMTIYKAIKQEAEKAAEIAVSLAGGDTVSGDTDVDGTPATLLDPVVVTVDNIMDTVVADGFYTVDDICTAEYADACAAANIK</sequence>
<feature type="chain" id="PRO_5011558641" evidence="3">
    <location>
        <begin position="26"/>
        <end position="362"/>
    </location>
</feature>
<dbReference type="GO" id="GO:0030288">
    <property type="term" value="C:outer membrane-bounded periplasmic space"/>
    <property type="evidence" value="ECO:0007669"/>
    <property type="project" value="TreeGrafter"/>
</dbReference>
<dbReference type="GO" id="GO:0030246">
    <property type="term" value="F:carbohydrate binding"/>
    <property type="evidence" value="ECO:0007669"/>
    <property type="project" value="TreeGrafter"/>
</dbReference>
<dbReference type="Gene3D" id="3.40.50.2300">
    <property type="match status" value="2"/>
</dbReference>
<dbReference type="CDD" id="cd19995">
    <property type="entry name" value="PBP1_ABC_xylose_binding-like"/>
    <property type="match status" value="1"/>
</dbReference>
<dbReference type="Pfam" id="PF13407">
    <property type="entry name" value="Peripla_BP_4"/>
    <property type="match status" value="1"/>
</dbReference>
<dbReference type="EMBL" id="FNPZ01000006">
    <property type="protein sequence ID" value="SDZ50870.1"/>
    <property type="molecule type" value="Genomic_DNA"/>
</dbReference>
<evidence type="ECO:0000313" key="5">
    <source>
        <dbReference type="EMBL" id="SDZ50870.1"/>
    </source>
</evidence>
<feature type="signal peptide" evidence="3">
    <location>
        <begin position="1"/>
        <end position="25"/>
    </location>
</feature>
<name>A0A1H3TL85_9MICO</name>
<dbReference type="AlphaFoldDB" id="A0A1H3TL85"/>
<evidence type="ECO:0000313" key="6">
    <source>
        <dbReference type="Proteomes" id="UP000198891"/>
    </source>
</evidence>
<evidence type="ECO:0000256" key="2">
    <source>
        <dbReference type="ARBA" id="ARBA00022729"/>
    </source>
</evidence>